<gene>
    <name evidence="3" type="ORF">HJC23_010833</name>
</gene>
<feature type="domain" description="Cyclin-like" evidence="2">
    <location>
        <begin position="201"/>
        <end position="290"/>
    </location>
</feature>
<dbReference type="InterPro" id="IPR043198">
    <property type="entry name" value="Cyclin/Ssn8"/>
</dbReference>
<feature type="domain" description="Cyclin-like" evidence="2">
    <location>
        <begin position="48"/>
        <end position="148"/>
    </location>
</feature>
<dbReference type="Pfam" id="PF00134">
    <property type="entry name" value="Cyclin_N"/>
    <property type="match status" value="1"/>
</dbReference>
<evidence type="ECO:0000259" key="2">
    <source>
        <dbReference type="SMART" id="SM00385"/>
    </source>
</evidence>
<evidence type="ECO:0000256" key="1">
    <source>
        <dbReference type="RuleBase" id="RU000383"/>
    </source>
</evidence>
<keyword evidence="1" id="KW-0195">Cyclin</keyword>
<name>A0ABD3QNS3_9STRA</name>
<dbReference type="SMART" id="SM00385">
    <property type="entry name" value="CYCLIN"/>
    <property type="match status" value="2"/>
</dbReference>
<keyword evidence="4" id="KW-1185">Reference proteome</keyword>
<dbReference type="InterPro" id="IPR013763">
    <property type="entry name" value="Cyclin-like_dom"/>
</dbReference>
<dbReference type="Gene3D" id="1.10.472.10">
    <property type="entry name" value="Cyclin-like"/>
    <property type="match status" value="2"/>
</dbReference>
<dbReference type="PANTHER" id="PTHR10026">
    <property type="entry name" value="CYCLIN"/>
    <property type="match status" value="1"/>
</dbReference>
<reference evidence="3 4" key="1">
    <citation type="journal article" date="2020" name="G3 (Bethesda)">
        <title>Improved Reference Genome for Cyclotella cryptica CCMP332, a Model for Cell Wall Morphogenesis, Salinity Adaptation, and Lipid Production in Diatoms (Bacillariophyta).</title>
        <authorList>
            <person name="Roberts W.R."/>
            <person name="Downey K.M."/>
            <person name="Ruck E.C."/>
            <person name="Traller J.C."/>
            <person name="Alverson A.J."/>
        </authorList>
    </citation>
    <scope>NUCLEOTIDE SEQUENCE [LARGE SCALE GENOMIC DNA]</scope>
    <source>
        <strain evidence="3 4">CCMP332</strain>
    </source>
</reference>
<comment type="similarity">
    <text evidence="1">Belongs to the cyclin family.</text>
</comment>
<dbReference type="AlphaFoldDB" id="A0ABD3QNS3"/>
<organism evidence="3 4">
    <name type="scientific">Cyclotella cryptica</name>
    <dbReference type="NCBI Taxonomy" id="29204"/>
    <lineage>
        <taxon>Eukaryota</taxon>
        <taxon>Sar</taxon>
        <taxon>Stramenopiles</taxon>
        <taxon>Ochrophyta</taxon>
        <taxon>Bacillariophyta</taxon>
        <taxon>Coscinodiscophyceae</taxon>
        <taxon>Thalassiosirophycidae</taxon>
        <taxon>Stephanodiscales</taxon>
        <taxon>Stephanodiscaceae</taxon>
        <taxon>Cyclotella</taxon>
    </lineage>
</organism>
<evidence type="ECO:0000313" key="4">
    <source>
        <dbReference type="Proteomes" id="UP001516023"/>
    </source>
</evidence>
<sequence length="326" mass="36965">MMPDTKDNEKFVVDKTVQSILSSSSSTPSSIDSIPPQIERLHRLHGASILHDASVLLRVGPSTFATSCAIFHRVYHRISLRQHDVWSIAMACLLLGGKVEEDPRPIRSIVLTFHHIYRRRRLRIHDVVGGRDAFYGAAHAEAENVMCTDEEKENLLRHVPSMSHGGAIYAEWKNAMEEKESSILRLLGFTLFWIPESHPHRFILYFVRVLEIEDPLVAQEAWNYCNDSCHLDLCVRFDPEVIASAAILMACINHNIPLPFRPRPWWEVFIGPDRGHDLSAVCNAVLAVGDVDDVDVSRSKYAFVPSLLEDGSFNDPESYLWSVLKD</sequence>
<protein>
    <recommendedName>
        <fullName evidence="2">Cyclin-like domain-containing protein</fullName>
    </recommendedName>
</protein>
<dbReference type="EMBL" id="JABMIG020000022">
    <property type="protein sequence ID" value="KAL3802077.1"/>
    <property type="molecule type" value="Genomic_DNA"/>
</dbReference>
<dbReference type="InterPro" id="IPR036915">
    <property type="entry name" value="Cyclin-like_sf"/>
</dbReference>
<comment type="caution">
    <text evidence="3">The sequence shown here is derived from an EMBL/GenBank/DDBJ whole genome shotgun (WGS) entry which is preliminary data.</text>
</comment>
<dbReference type="Proteomes" id="UP001516023">
    <property type="component" value="Unassembled WGS sequence"/>
</dbReference>
<dbReference type="InterPro" id="IPR006671">
    <property type="entry name" value="Cyclin_N"/>
</dbReference>
<evidence type="ECO:0000313" key="3">
    <source>
        <dbReference type="EMBL" id="KAL3802077.1"/>
    </source>
</evidence>
<dbReference type="PIRSF" id="PIRSF036580">
    <property type="entry name" value="Cyclin_L"/>
    <property type="match status" value="1"/>
</dbReference>
<proteinExistence type="inferred from homology"/>
<accession>A0ABD3QNS3</accession>
<dbReference type="SUPFAM" id="SSF47954">
    <property type="entry name" value="Cyclin-like"/>
    <property type="match status" value="2"/>
</dbReference>